<feature type="domain" description="Peptidase C51" evidence="7">
    <location>
        <begin position="34"/>
        <end position="178"/>
    </location>
</feature>
<dbReference type="InterPro" id="IPR051705">
    <property type="entry name" value="Gsp_Synthetase/Amidase"/>
</dbReference>
<organism evidence="8 9">
    <name type="scientific">Paraglaciecola arctica BSs20135</name>
    <dbReference type="NCBI Taxonomy" id="493475"/>
    <lineage>
        <taxon>Bacteria</taxon>
        <taxon>Pseudomonadati</taxon>
        <taxon>Pseudomonadota</taxon>
        <taxon>Gammaproteobacteria</taxon>
        <taxon>Alteromonadales</taxon>
        <taxon>Alteromonadaceae</taxon>
        <taxon>Paraglaciecola</taxon>
    </lineage>
</organism>
<dbReference type="InterPro" id="IPR007921">
    <property type="entry name" value="CHAP_dom"/>
</dbReference>
<dbReference type="GO" id="GO:0008884">
    <property type="term" value="F:glutathionylspermidine amidase activity"/>
    <property type="evidence" value="ECO:0007669"/>
    <property type="project" value="TreeGrafter"/>
</dbReference>
<evidence type="ECO:0000313" key="9">
    <source>
        <dbReference type="Proteomes" id="UP000006327"/>
    </source>
</evidence>
<dbReference type="STRING" id="493475.GARC_4925"/>
<dbReference type="AlphaFoldDB" id="K6YD64"/>
<dbReference type="PROSITE" id="PS50911">
    <property type="entry name" value="CHAP"/>
    <property type="match status" value="1"/>
</dbReference>
<dbReference type="GO" id="GO:0046872">
    <property type="term" value="F:metal ion binding"/>
    <property type="evidence" value="ECO:0007669"/>
    <property type="project" value="UniProtKB-KW"/>
</dbReference>
<evidence type="ECO:0000256" key="4">
    <source>
        <dbReference type="ARBA" id="ARBA00022741"/>
    </source>
</evidence>
<accession>K6YD64</accession>
<dbReference type="GO" id="GO:0008885">
    <property type="term" value="F:glutathionylspermidine synthase activity"/>
    <property type="evidence" value="ECO:0007669"/>
    <property type="project" value="TreeGrafter"/>
</dbReference>
<comment type="similarity">
    <text evidence="1">In the C-terminal section; belongs to the glutathionylspermidine synthase preATP-grasp family.</text>
</comment>
<dbReference type="Pfam" id="PF05257">
    <property type="entry name" value="CHAP"/>
    <property type="match status" value="1"/>
</dbReference>
<sequence>MKNKEPRADLVFGEELGVAVGGVSSYSCDYKTADESIFPSRSDYRSYVDGIYMGYKWQCVEFARRWLYVNKGYIFNDVAMAYDIFRLRDVRDLVNNQTLPLNAFKNGSQRRPEAGCLLMWDQGGEFEETGHVAIITEVFEDKIHIIEQNMHFYSWPEGQNFSREIKAKVGSKGDYWLHCPSNDSTILGWVIQTDDPTHGVVLEAAEKELFNLVPCKVLSRAPIETPWLNLANEDESAYVDMMGGHKLSADISTAQTYYRMTQAAKGALESATDELHQMFLHATEYALEHPELLSKFGLPEAILKKIRVSWANRKNQLITSRFDFALSENGLKVYEYNCDSASCYMEVAKIQGKWFKHHGVKGGSDAGSGLFKQLVKAWKSCEIDSVIHVLQDDDPEETYHALFMKDAIEAAGYECVLVKGLASLRSTENGLVEDSYGNTIKWVWKTWAWETALDELRFDGKTQQKNLTGSIPTLSEVLLNDDIMVFEPLWTLIPSNKAILPILWTLFPNHPNLLNASFELTPELIESGHVVKPIVGRCGANIQLIDHNQNTLAHKPGEFEDRAQIYQQLFPLPLIDNLYVQICTFTAKGNYAGSGTRVDPTMIIGKDSDCLALQIGYEQ</sequence>
<comment type="caution">
    <text evidence="8">The sequence shown here is derived from an EMBL/GenBank/DDBJ whole genome shotgun (WGS) entry which is preliminary data.</text>
</comment>
<dbReference type="PANTHER" id="PTHR30094:SF0">
    <property type="entry name" value="BIFUNCTIONAL GLUTATHIONYLSPERMIDINE SYNTHETASE_AMIDASE-RELATED"/>
    <property type="match status" value="1"/>
</dbReference>
<dbReference type="eggNOG" id="COG3942">
    <property type="taxonomic scope" value="Bacteria"/>
</dbReference>
<dbReference type="InterPro" id="IPR005494">
    <property type="entry name" value="GSPS_pre-ATP-grasp-like_dom"/>
</dbReference>
<evidence type="ECO:0000259" key="7">
    <source>
        <dbReference type="PROSITE" id="PS50911"/>
    </source>
</evidence>
<protein>
    <submittedName>
        <fullName evidence="8">Glutathionylspermidine amidase/synthetase</fullName>
    </submittedName>
</protein>
<keyword evidence="3" id="KW-0479">Metal-binding</keyword>
<name>K6YD64_9ALTE</name>
<evidence type="ECO:0000256" key="2">
    <source>
        <dbReference type="ARBA" id="ARBA00022598"/>
    </source>
</evidence>
<evidence type="ECO:0000256" key="3">
    <source>
        <dbReference type="ARBA" id="ARBA00022723"/>
    </source>
</evidence>
<proteinExistence type="inferred from homology"/>
<gene>
    <name evidence="8" type="primary">gsp</name>
    <name evidence="8" type="ORF">GARC_4925</name>
</gene>
<reference evidence="8 9" key="1">
    <citation type="journal article" date="2017" name="Antonie Van Leeuwenhoek">
        <title>Rhizobium rhizosphaerae sp. nov., a novel species isolated from rice rhizosphere.</title>
        <authorList>
            <person name="Zhao J.J."/>
            <person name="Zhang J."/>
            <person name="Zhang R.J."/>
            <person name="Zhang C.W."/>
            <person name="Yin H.Q."/>
            <person name="Zhang X.X."/>
        </authorList>
    </citation>
    <scope>NUCLEOTIDE SEQUENCE [LARGE SCALE GENOMIC DNA]</scope>
    <source>
        <strain evidence="8 9">BSs20135</strain>
    </source>
</reference>
<keyword evidence="6" id="KW-0460">Magnesium</keyword>
<keyword evidence="4" id="KW-0547">Nucleotide-binding</keyword>
<dbReference type="SUPFAM" id="SSF56059">
    <property type="entry name" value="Glutathione synthetase ATP-binding domain-like"/>
    <property type="match status" value="1"/>
</dbReference>
<dbReference type="PROSITE" id="PS51257">
    <property type="entry name" value="PROKAR_LIPOPROTEIN"/>
    <property type="match status" value="1"/>
</dbReference>
<dbReference type="Pfam" id="PF03738">
    <property type="entry name" value="GSP_synth"/>
    <property type="match status" value="1"/>
</dbReference>
<dbReference type="SUPFAM" id="SSF52440">
    <property type="entry name" value="PreATP-grasp domain"/>
    <property type="match status" value="1"/>
</dbReference>
<dbReference type="EMBL" id="BAEO01000065">
    <property type="protein sequence ID" value="GAC21861.1"/>
    <property type="molecule type" value="Genomic_DNA"/>
</dbReference>
<dbReference type="SUPFAM" id="SSF54001">
    <property type="entry name" value="Cysteine proteinases"/>
    <property type="match status" value="1"/>
</dbReference>
<dbReference type="Gene3D" id="3.30.1490.330">
    <property type="match status" value="1"/>
</dbReference>
<dbReference type="PANTHER" id="PTHR30094">
    <property type="entry name" value="BIFUNCTIONAL GLUTATHIONYLSPERMIDINE SYNTHETASE/AMIDASE-RELATED"/>
    <property type="match status" value="1"/>
</dbReference>
<keyword evidence="9" id="KW-1185">Reference proteome</keyword>
<dbReference type="RefSeq" id="WP_007625288.1">
    <property type="nucleotide sequence ID" value="NZ_BAEO01000065.1"/>
</dbReference>
<dbReference type="InterPro" id="IPR038765">
    <property type="entry name" value="Papain-like_cys_pep_sf"/>
</dbReference>
<dbReference type="InterPro" id="IPR016185">
    <property type="entry name" value="PreATP-grasp_dom_sf"/>
</dbReference>
<keyword evidence="5" id="KW-0067">ATP-binding</keyword>
<dbReference type="GO" id="GO:0005524">
    <property type="term" value="F:ATP binding"/>
    <property type="evidence" value="ECO:0007669"/>
    <property type="project" value="UniProtKB-KW"/>
</dbReference>
<dbReference type="Proteomes" id="UP000006327">
    <property type="component" value="Unassembled WGS sequence"/>
</dbReference>
<evidence type="ECO:0000313" key="8">
    <source>
        <dbReference type="EMBL" id="GAC21861.1"/>
    </source>
</evidence>
<evidence type="ECO:0000256" key="1">
    <source>
        <dbReference type="ARBA" id="ARBA00008227"/>
    </source>
</evidence>
<dbReference type="OrthoDB" id="9765517at2"/>
<dbReference type="eggNOG" id="COG0754">
    <property type="taxonomic scope" value="Bacteria"/>
</dbReference>
<evidence type="ECO:0000256" key="5">
    <source>
        <dbReference type="ARBA" id="ARBA00022840"/>
    </source>
</evidence>
<evidence type="ECO:0000256" key="6">
    <source>
        <dbReference type="ARBA" id="ARBA00022842"/>
    </source>
</evidence>
<keyword evidence="2" id="KW-0436">Ligase</keyword>
<dbReference type="Gene3D" id="3.90.1720.10">
    <property type="entry name" value="endopeptidase domain like (from Nostoc punctiforme)"/>
    <property type="match status" value="1"/>
</dbReference>